<dbReference type="EMBL" id="CAXDID020000159">
    <property type="protein sequence ID" value="CAL6044131.1"/>
    <property type="molecule type" value="Genomic_DNA"/>
</dbReference>
<dbReference type="AlphaFoldDB" id="A0AA86NR07"/>
<dbReference type="EMBL" id="CATOUU010000295">
    <property type="protein sequence ID" value="CAI9923822.1"/>
    <property type="molecule type" value="Genomic_DNA"/>
</dbReference>
<reference evidence="3 5" key="2">
    <citation type="submission" date="2024-07" db="EMBL/GenBank/DDBJ databases">
        <authorList>
            <person name="Akdeniz Z."/>
        </authorList>
    </citation>
    <scope>NUCLEOTIDE SEQUENCE [LARGE SCALE GENOMIC DNA]</scope>
</reference>
<protein>
    <submittedName>
        <fullName evidence="3">Hypothetical_protein</fullName>
    </submittedName>
</protein>
<sequence>MILSRAYSTQYLSQQLNDKLTVQSTSKHVQQRSISPSMSHSSLTIPNTDIEQSDSISEYQFDFSDFITAIHLQSGLFLVSESDSLRLVDRTMVTLNQIAGQGPFDQMVLCDNFIYMFKDQTIYKLDTQLKQHVSIVQPFDSLISMFGKVCSHNAKLFAVDNQLYLHINNNYVYTIFGDYVCSLQGQVVQHPGCSPKLIRTSIKFNESKLFEIDNLETPKCIFKGNAILKQKQFLNNLIFQMNDCGSEQIHILNMSTNQIVLSSSQEWNGIEETIFRSLDINQIPRCTPCGVHVLLNFNTVLKNAQNQIDYQVQKRDSQFCTCKSILLQQQYNTVVRNCIDRTTALCDKFVGQTNYNDQ</sequence>
<reference evidence="1" key="1">
    <citation type="submission" date="2023-06" db="EMBL/GenBank/DDBJ databases">
        <authorList>
            <person name="Kurt Z."/>
        </authorList>
    </citation>
    <scope>NUCLEOTIDE SEQUENCE</scope>
</reference>
<evidence type="ECO:0000313" key="2">
    <source>
        <dbReference type="EMBL" id="CAI9923822.1"/>
    </source>
</evidence>
<name>A0AA86NR07_9EUKA</name>
<accession>A0AA86NR07</accession>
<evidence type="ECO:0000313" key="5">
    <source>
        <dbReference type="Proteomes" id="UP001642409"/>
    </source>
</evidence>
<comment type="caution">
    <text evidence="1">The sequence shown here is derived from an EMBL/GenBank/DDBJ whole genome shotgun (WGS) entry which is preliminary data.</text>
</comment>
<organism evidence="1">
    <name type="scientific">Hexamita inflata</name>
    <dbReference type="NCBI Taxonomy" id="28002"/>
    <lineage>
        <taxon>Eukaryota</taxon>
        <taxon>Metamonada</taxon>
        <taxon>Diplomonadida</taxon>
        <taxon>Hexamitidae</taxon>
        <taxon>Hexamitinae</taxon>
        <taxon>Hexamita</taxon>
    </lineage>
</organism>
<evidence type="ECO:0000313" key="3">
    <source>
        <dbReference type="EMBL" id="CAL6044129.1"/>
    </source>
</evidence>
<proteinExistence type="predicted"/>
<gene>
    <name evidence="1" type="ORF">HINF_LOCUS11466</name>
    <name evidence="2" type="ORF">HINF_LOCUS11467</name>
    <name evidence="3" type="ORF">HINF_LOCUS40410</name>
    <name evidence="4" type="ORF">HINF_LOCUS40411</name>
</gene>
<dbReference type="Proteomes" id="UP001642409">
    <property type="component" value="Unassembled WGS sequence"/>
</dbReference>
<evidence type="ECO:0000313" key="4">
    <source>
        <dbReference type="EMBL" id="CAL6044131.1"/>
    </source>
</evidence>
<keyword evidence="5" id="KW-1185">Reference proteome</keyword>
<dbReference type="EMBL" id="CAXDID020000159">
    <property type="protein sequence ID" value="CAL6044129.1"/>
    <property type="molecule type" value="Genomic_DNA"/>
</dbReference>
<evidence type="ECO:0000313" key="1">
    <source>
        <dbReference type="EMBL" id="CAI9923821.1"/>
    </source>
</evidence>
<dbReference type="EMBL" id="CATOUU010000295">
    <property type="protein sequence ID" value="CAI9923821.1"/>
    <property type="molecule type" value="Genomic_DNA"/>
</dbReference>